<evidence type="ECO:0000313" key="5">
    <source>
        <dbReference type="EMBL" id="KAK6213009.1"/>
    </source>
</evidence>
<dbReference type="InterPro" id="IPR001878">
    <property type="entry name" value="Znf_CCHC"/>
</dbReference>
<feature type="region of interest" description="Disordered" evidence="2">
    <location>
        <begin position="423"/>
        <end position="462"/>
    </location>
</feature>
<dbReference type="GO" id="GO:0003676">
    <property type="term" value="F:nucleic acid binding"/>
    <property type="evidence" value="ECO:0007669"/>
    <property type="project" value="InterPro"/>
</dbReference>
<keyword evidence="9" id="KW-1185">Reference proteome</keyword>
<feature type="compositionally biased region" description="Basic and acidic residues" evidence="2">
    <location>
        <begin position="338"/>
        <end position="348"/>
    </location>
</feature>
<dbReference type="EMBL" id="JASAOK010000012">
    <property type="protein sequence ID" value="KAK6224769.1"/>
    <property type="molecule type" value="Genomic_DNA"/>
</dbReference>
<feature type="compositionally biased region" description="Polar residues" evidence="2">
    <location>
        <begin position="423"/>
        <end position="435"/>
    </location>
</feature>
<dbReference type="EMBL" id="JASAOK010000044">
    <property type="protein sequence ID" value="KAK6213009.1"/>
    <property type="molecule type" value="Genomic_DNA"/>
</dbReference>
<comment type="caution">
    <text evidence="7">The sequence shown here is derived from an EMBL/GenBank/DDBJ whole genome shotgun (WGS) entry which is preliminary data.</text>
</comment>
<evidence type="ECO:0000313" key="6">
    <source>
        <dbReference type="EMBL" id="KAK6219601.1"/>
    </source>
</evidence>
<feature type="region of interest" description="Disordered" evidence="2">
    <location>
        <begin position="338"/>
        <end position="400"/>
    </location>
</feature>
<dbReference type="AlphaFoldDB" id="A0AAV9TK05"/>
<accession>A0AAV9TK05</accession>
<dbReference type="EMBL" id="JASAOK010000030">
    <property type="protein sequence ID" value="KAK6219601.1"/>
    <property type="molecule type" value="Genomic_DNA"/>
</dbReference>
<sequence>MERNNEFPLGALGLTASDRRRAASVDELQLPTFTESGRSHYRARYEASPTPSRIRRDSADSSEGPRGRVPSEGMVTPGTQQDDMDHAFLGEGSPAPQPRTGGAGEAPGTENRTVMSMIQSMQTTMQFIMEQSAAEREQRRLDREAQELLLRELVDRSAQRPSRRDYEKPPFYNCKVIGEEATSAQVADWIVAIEAGNRLRTGSTAEQHIEWALSKLSPSLQTQWRNHERSLEEPPTWELFLTFIRRQHLDQDAQERDYRRELRRKRQQDGQTPSQFFSEWLAIHQNLGTENLYESKSEAYNFFFGLPGYLQDEMIRQKVPIEKVRHVAQEAERLWSVRDRRGAEASRKDSRKRGATTTEPSPRPPPFQRSQSRDSRKDSKDSPQPRREFTPRPRQASTPTESMKCFYCGKTGHTKAKCFQLQNLKKSDANSTPTGPRQGYPRAKVQAIQAHPKEEVDSSENE</sequence>
<evidence type="ECO:0000313" key="7">
    <source>
        <dbReference type="EMBL" id="KAK6223181.1"/>
    </source>
</evidence>
<feature type="compositionally biased region" description="Basic and acidic residues" evidence="2">
    <location>
        <begin position="54"/>
        <end position="66"/>
    </location>
</feature>
<feature type="region of interest" description="Disordered" evidence="2">
    <location>
        <begin position="1"/>
        <end position="111"/>
    </location>
</feature>
<dbReference type="SUPFAM" id="SSF57756">
    <property type="entry name" value="Retrovirus zinc finger-like domains"/>
    <property type="match status" value="1"/>
</dbReference>
<evidence type="ECO:0000313" key="8">
    <source>
        <dbReference type="EMBL" id="KAK6224769.1"/>
    </source>
</evidence>
<protein>
    <recommendedName>
        <fullName evidence="3">CCHC-type domain-containing protein</fullName>
    </recommendedName>
</protein>
<feature type="domain" description="CCHC-type" evidence="3">
    <location>
        <begin position="404"/>
        <end position="418"/>
    </location>
</feature>
<dbReference type="InterPro" id="IPR036875">
    <property type="entry name" value="Znf_CCHC_sf"/>
</dbReference>
<dbReference type="EMBL" id="JASAOK010000044">
    <property type="protein sequence ID" value="KAK6212978.1"/>
    <property type="molecule type" value="Genomic_DNA"/>
</dbReference>
<organism evidence="7 9">
    <name type="scientific">Colletotrichum tabaci</name>
    <dbReference type="NCBI Taxonomy" id="1209068"/>
    <lineage>
        <taxon>Eukaryota</taxon>
        <taxon>Fungi</taxon>
        <taxon>Dikarya</taxon>
        <taxon>Ascomycota</taxon>
        <taxon>Pezizomycotina</taxon>
        <taxon>Sordariomycetes</taxon>
        <taxon>Hypocreomycetidae</taxon>
        <taxon>Glomerellales</taxon>
        <taxon>Glomerellaceae</taxon>
        <taxon>Colletotrichum</taxon>
        <taxon>Colletotrichum destructivum species complex</taxon>
    </lineage>
</organism>
<dbReference type="EMBL" id="JASAOK010000016">
    <property type="protein sequence ID" value="KAK6223181.1"/>
    <property type="molecule type" value="Genomic_DNA"/>
</dbReference>
<keyword evidence="1" id="KW-0479">Metal-binding</keyword>
<reference evidence="7 9" key="1">
    <citation type="submission" date="2023-04" db="EMBL/GenBank/DDBJ databases">
        <title>Colletotrichum tabacum stain YC1 causing leaf anthracnose on Nicotiana tabacum(L.) cv.</title>
        <authorList>
            <person name="Ji Z."/>
            <person name="Wang M."/>
            <person name="Zhang J."/>
            <person name="Wang N."/>
            <person name="Zhou Z."/>
        </authorList>
    </citation>
    <scope>NUCLEOTIDE SEQUENCE [LARGE SCALE GENOMIC DNA]</scope>
    <source>
        <strain evidence="7 9">YC1</strain>
    </source>
</reference>
<evidence type="ECO:0000256" key="2">
    <source>
        <dbReference type="SAM" id="MobiDB-lite"/>
    </source>
</evidence>
<evidence type="ECO:0000259" key="3">
    <source>
        <dbReference type="PROSITE" id="PS50158"/>
    </source>
</evidence>
<dbReference type="PROSITE" id="PS50158">
    <property type="entry name" value="ZF_CCHC"/>
    <property type="match status" value="1"/>
</dbReference>
<evidence type="ECO:0000313" key="9">
    <source>
        <dbReference type="Proteomes" id="UP001327957"/>
    </source>
</evidence>
<feature type="compositionally biased region" description="Basic and acidic residues" evidence="2">
    <location>
        <begin position="371"/>
        <end position="391"/>
    </location>
</feature>
<dbReference type="Proteomes" id="UP001327957">
    <property type="component" value="Unassembled WGS sequence"/>
</dbReference>
<keyword evidence="1" id="KW-0863">Zinc-finger</keyword>
<evidence type="ECO:0000313" key="4">
    <source>
        <dbReference type="EMBL" id="KAK6212978.1"/>
    </source>
</evidence>
<dbReference type="GO" id="GO:0008270">
    <property type="term" value="F:zinc ion binding"/>
    <property type="evidence" value="ECO:0007669"/>
    <property type="project" value="UniProtKB-KW"/>
</dbReference>
<evidence type="ECO:0000256" key="1">
    <source>
        <dbReference type="PROSITE-ProRule" id="PRU00047"/>
    </source>
</evidence>
<gene>
    <name evidence="8" type="ORF">QIS74_03096</name>
    <name evidence="7" type="ORF">QIS74_04026</name>
    <name evidence="6" type="ORF">QIS74_05103</name>
    <name evidence="4" type="ORF">QIS74_08980</name>
    <name evidence="5" type="ORF">QIS74_09011</name>
</gene>
<keyword evidence="1" id="KW-0862">Zinc</keyword>
<proteinExistence type="predicted"/>
<name>A0AAV9TK05_9PEZI</name>